<comment type="caution">
    <text evidence="9">The sequence shown here is derived from an EMBL/GenBank/DDBJ whole genome shotgun (WGS) entry which is preliminary data.</text>
</comment>
<dbReference type="Proteomes" id="UP000317010">
    <property type="component" value="Unassembled WGS sequence"/>
</dbReference>
<keyword evidence="10" id="KW-1185">Reference proteome</keyword>
<dbReference type="InterPro" id="IPR016040">
    <property type="entry name" value="NAD(P)-bd_dom"/>
</dbReference>
<keyword evidence="7" id="KW-0521">NADP</keyword>
<dbReference type="AlphaFoldDB" id="A0A562UFQ5"/>
<comment type="cofactor">
    <cofactor evidence="2 7">
        <name>NADP(+)</name>
        <dbReference type="ChEBI" id="CHEBI:58349"/>
    </cofactor>
</comment>
<dbReference type="GO" id="GO:0042351">
    <property type="term" value="P:'de novo' GDP-L-fucose biosynthetic process"/>
    <property type="evidence" value="ECO:0007669"/>
    <property type="project" value="TreeGrafter"/>
</dbReference>
<dbReference type="GO" id="GO:0070401">
    <property type="term" value="F:NADP+ binding"/>
    <property type="evidence" value="ECO:0007669"/>
    <property type="project" value="UniProtKB-UniRule"/>
</dbReference>
<dbReference type="CDD" id="cd05260">
    <property type="entry name" value="GDP_MD_SDR_e"/>
    <property type="match status" value="1"/>
</dbReference>
<evidence type="ECO:0000256" key="4">
    <source>
        <dbReference type="ARBA" id="ARBA00011989"/>
    </source>
</evidence>
<dbReference type="NCBIfam" id="TIGR01472">
    <property type="entry name" value="gmd"/>
    <property type="match status" value="1"/>
</dbReference>
<name>A0A562UFQ5_9SPHI</name>
<accession>A0A562UFQ5</accession>
<dbReference type="HAMAP" id="MF_00955">
    <property type="entry name" value="GDP_Man_dehydratase"/>
    <property type="match status" value="1"/>
</dbReference>
<evidence type="ECO:0000259" key="8">
    <source>
        <dbReference type="Pfam" id="PF16363"/>
    </source>
</evidence>
<reference evidence="9 10" key="1">
    <citation type="submission" date="2019-07" db="EMBL/GenBank/DDBJ databases">
        <title>Genomic Encyclopedia of Archaeal and Bacterial Type Strains, Phase II (KMG-II): from individual species to whole genera.</title>
        <authorList>
            <person name="Goeker M."/>
        </authorList>
    </citation>
    <scope>NUCLEOTIDE SEQUENCE [LARGE SCALE GENOMIC DNA]</scope>
    <source>
        <strain evidence="9 10">ATCC BAA-1854</strain>
    </source>
</reference>
<feature type="domain" description="NAD(P)-binding" evidence="8">
    <location>
        <begin position="6"/>
        <end position="345"/>
    </location>
</feature>
<dbReference type="SUPFAM" id="SSF51735">
    <property type="entry name" value="NAD(P)-binding Rossmann-fold domains"/>
    <property type="match status" value="1"/>
</dbReference>
<dbReference type="InterPro" id="IPR006368">
    <property type="entry name" value="GDP_Man_deHydtase"/>
</dbReference>
<dbReference type="Gene3D" id="3.90.25.10">
    <property type="entry name" value="UDP-galactose 4-epimerase, domain 1"/>
    <property type="match status" value="1"/>
</dbReference>
<dbReference type="PANTHER" id="PTHR43715:SF1">
    <property type="entry name" value="GDP-MANNOSE 4,6 DEHYDRATASE"/>
    <property type="match status" value="1"/>
</dbReference>
<gene>
    <name evidence="7" type="primary">gmd</name>
    <name evidence="9" type="ORF">JN11_00345</name>
</gene>
<dbReference type="Gene3D" id="3.40.50.720">
    <property type="entry name" value="NAD(P)-binding Rossmann-like Domain"/>
    <property type="match status" value="1"/>
</dbReference>
<comment type="catalytic activity">
    <reaction evidence="1 7">
        <text>GDP-alpha-D-mannose = GDP-4-dehydro-alpha-D-rhamnose + H2O</text>
        <dbReference type="Rhea" id="RHEA:23820"/>
        <dbReference type="ChEBI" id="CHEBI:15377"/>
        <dbReference type="ChEBI" id="CHEBI:57527"/>
        <dbReference type="ChEBI" id="CHEBI:57964"/>
        <dbReference type="EC" id="4.2.1.47"/>
    </reaction>
</comment>
<dbReference type="GO" id="GO:0008446">
    <property type="term" value="F:GDP-mannose 4,6-dehydratase activity"/>
    <property type="evidence" value="ECO:0007669"/>
    <property type="project" value="UniProtKB-UniRule"/>
</dbReference>
<dbReference type="FunFam" id="3.40.50.720:FF:000924">
    <property type="entry name" value="GDP-mannose 4,6 dehydratase"/>
    <property type="match status" value="1"/>
</dbReference>
<protein>
    <recommendedName>
        <fullName evidence="4 7">GDP-mannose 4,6-dehydratase</fullName>
        <ecNumber evidence="4 7">4.2.1.47</ecNumber>
    </recommendedName>
    <alternativeName>
        <fullName evidence="7">GDP-D-mannose dehydratase</fullName>
    </alternativeName>
</protein>
<dbReference type="PANTHER" id="PTHR43715">
    <property type="entry name" value="GDP-MANNOSE 4,6-DEHYDRATASE"/>
    <property type="match status" value="1"/>
</dbReference>
<evidence type="ECO:0000256" key="1">
    <source>
        <dbReference type="ARBA" id="ARBA00000188"/>
    </source>
</evidence>
<sequence>MKKIALLTGITGQDGAYLTELLLSKGYEVHGIKRRSSLFNTDRIDHLYQDPHDENKNLILHYGDLSDSTNLIRIIQQVQPDEIYNLGAMSHVKVSFDTPEYTANADGIGTLRILEAVRLLGLAKKTKIYQASTSELYGLVQAVPQSETTPFYPRSPYAVAKLYAYWITVNYREAYGIYACNGILFNHESPLRGETFVTRKITRATAKIAMNLQEKLYLGNLDAQRDWGHAKDYVEAMYLILQQEVAEDYVIATGVTTRVREFVRLAFAELGIEVGFKGEGINEKGYVVSCSNPDFQVEIGKEVVAVDEKYFRPTEVELLIGDPTKSKTKLGWEPKYDLQGLVKEMVAADVDLFRREKLLKDSGYAIKNQFE</sequence>
<evidence type="ECO:0000256" key="5">
    <source>
        <dbReference type="ARBA" id="ARBA00023239"/>
    </source>
</evidence>
<organism evidence="9 10">
    <name type="scientific">Mucilaginibacter frigoritolerans</name>
    <dbReference type="NCBI Taxonomy" id="652788"/>
    <lineage>
        <taxon>Bacteria</taxon>
        <taxon>Pseudomonadati</taxon>
        <taxon>Bacteroidota</taxon>
        <taxon>Sphingobacteriia</taxon>
        <taxon>Sphingobacteriales</taxon>
        <taxon>Sphingobacteriaceae</taxon>
        <taxon>Mucilaginibacter</taxon>
    </lineage>
</organism>
<evidence type="ECO:0000256" key="3">
    <source>
        <dbReference type="ARBA" id="ARBA00009263"/>
    </source>
</evidence>
<evidence type="ECO:0000256" key="2">
    <source>
        <dbReference type="ARBA" id="ARBA00001937"/>
    </source>
</evidence>
<evidence type="ECO:0000256" key="6">
    <source>
        <dbReference type="ARBA" id="ARBA00059383"/>
    </source>
</evidence>
<comment type="caution">
    <text evidence="7">Lacks conserved residue(s) required for the propagation of feature annotation.</text>
</comment>
<dbReference type="EC" id="4.2.1.47" evidence="4 7"/>
<keyword evidence="5 7" id="KW-0456">Lyase</keyword>
<dbReference type="InterPro" id="IPR036291">
    <property type="entry name" value="NAD(P)-bd_dom_sf"/>
</dbReference>
<evidence type="ECO:0000313" key="10">
    <source>
        <dbReference type="Proteomes" id="UP000317010"/>
    </source>
</evidence>
<dbReference type="RefSeq" id="WP_144908998.1">
    <property type="nucleotide sequence ID" value="NZ_VLLI01000001.1"/>
</dbReference>
<dbReference type="OrthoDB" id="9779041at2"/>
<dbReference type="Pfam" id="PF16363">
    <property type="entry name" value="GDP_Man_Dehyd"/>
    <property type="match status" value="1"/>
</dbReference>
<comment type="function">
    <text evidence="6 7">Catalyzes the conversion of GDP-D-mannose to GDP-4-dehydro-6-deoxy-D-mannose.</text>
</comment>
<evidence type="ECO:0000256" key="7">
    <source>
        <dbReference type="HAMAP-Rule" id="MF_00955"/>
    </source>
</evidence>
<proteinExistence type="inferred from homology"/>
<comment type="similarity">
    <text evidence="3 7">Belongs to the NAD(P)-dependent epimerase/dehydratase family. GDP-mannose 4,6-dehydratase subfamily.</text>
</comment>
<evidence type="ECO:0000313" key="9">
    <source>
        <dbReference type="EMBL" id="TWJ04628.1"/>
    </source>
</evidence>
<dbReference type="EMBL" id="VLLI01000001">
    <property type="protein sequence ID" value="TWJ04628.1"/>
    <property type="molecule type" value="Genomic_DNA"/>
</dbReference>